<name>A0A1V6T0P2_9EURO</name>
<accession>A0A1V6T0P2</accession>
<feature type="transmembrane region" description="Helical" evidence="6">
    <location>
        <begin position="242"/>
        <end position="260"/>
    </location>
</feature>
<feature type="compositionally biased region" description="Basic and acidic residues" evidence="5">
    <location>
        <begin position="1308"/>
        <end position="1319"/>
    </location>
</feature>
<feature type="region of interest" description="Disordered" evidence="5">
    <location>
        <begin position="1308"/>
        <end position="1347"/>
    </location>
</feature>
<feature type="transmembrane region" description="Helical" evidence="6">
    <location>
        <begin position="191"/>
        <end position="209"/>
    </location>
</feature>
<comment type="caution">
    <text evidence="10">The sequence shown here is derived from an EMBL/GenBank/DDBJ whole genome shotgun (WGS) entry which is preliminary data.</text>
</comment>
<evidence type="ECO:0000256" key="7">
    <source>
        <dbReference type="SAM" id="SignalP"/>
    </source>
</evidence>
<feature type="region of interest" description="Disordered" evidence="5">
    <location>
        <begin position="879"/>
        <end position="1170"/>
    </location>
</feature>
<feature type="compositionally biased region" description="Polar residues" evidence="5">
    <location>
        <begin position="415"/>
        <end position="424"/>
    </location>
</feature>
<sequence>MKWSLFFSIFLLFLYGGESIAAPVVEFSRRGIDAVAIINEREEPSATKTDNGPITTSTDTTTATNAKETKDAKTTTAETAHTGSSTTSDATSIATSVPSLDTSAASSGSSSSNSTKSMYTGGLPIQPELSPALGVGGFLLLVSGAALALIGIRKRWLYISLSTAYLAALGVTVLIEYVMNPPVTNAVQGGYLVAIVVTGAVFGGLALVFKEITEGLCCLLGGFCIGMWLMTVKAGGLVTENGAIVGFIIAFAAGFYCLSFSHYTRSYGSMVCTAFAGATALVLGIDCFSRAGLKEFWLYVWGLNDNMFPLNTNTYPVTRNIRVELAIIIIVTVFGVIAQMRLWKVIKERRATEENSRKEEERKKEEADAEAGRQLEEKNLQERAEWEQMYGNGSAKEPSMTETAVAEDSRRGSDGFNSSNNDTVHSIEMKEMASPDPHGENNEGENTLDAVDEAISETQGDQAPKTEDNKDNQDNETTKAHGDVEGDSNSINNPSRPATPPPEKAFHVNTNARDDESENGAIMGSEAGTPRSKRFSGVSFKNRLSWRSGNGVKVNHQSQSEEALIAHDDATSSVAGVIDDIQTLSSRRSSIASQTHLDEDGSRQESETTVKQLPQKNTVEEVSGNNLDSQSDHKTQRADDSSSNAPKTDEKDENNTTISNADATPKPDESSISKDIPMPQTEGNEVSKEKPEASKEVNTIHRDQTTSDELVKPSMEVRERDSDSKGICPETQPESLPEDTEKPRGIPEQNGNEEGKKLEVIAGGKHEDETALKGNEEEPKSDIKSRPKVESTPQPVPVKKLVKPKLDMSTVNRIPEQTSKVIHTFRTNEWAKHLADADTPDLEPLEFEDEHSIEEQAEPARVEEAAAPVNVEELLQTPLNAHPPPAVISPVESLTTSDEARRRSRISTSPITDIPNTKVRNSTHRMSGARSPPMSRNISSSSLVPPHNEVHDELGPLRSPSAPLLTLTTPSNAQDNEKEQSESPKWSGPPPLLAVRENMMRNRMSSTSLRYDPWASRSASRLSLADQGRVVSPPLSIPDEGDEQRMGANSPVHDEDNIPLSKRRAMLQRQTLESPSATSPQNLERNRSPPISPANPGKPAAAMAAWRQSMREDISQRRDPLAFNSASPTSPDRPQSLWGSVQQMKDVSSARVSRSREVEQNSRWPSSSRVPVELRRCVPVTPSSSSSFPAILRPPAVRLANPVNHVPRITPISVPPPFQSTESLPLGPQSPLLSVPERRRSRLTPSPSSLLVERSQGETESGRTSIALPPRHRKSGQFSHTETEMAAAFAGSAARELENLRPPEEVHLASDGTRRDALPRHVQSQTSLRSQSHIASIPSNTGQQPPADVAEELAWGPAHPCYPHLNPHVPIGSQEYLTTRVIRIRRDWMIKGDLAPTFSNLYPEILDPLLSEQEFRKVISTVNNGVIKAFDPFSLRNWVDGAIGLLTGWVWDDMNAPGVKGQLQQVESWLQNWNREVGAKDGVHIWSLRRTAYMSIDIQIPDPKVGIVPSEAPSLPNTRPSTGVGN</sequence>
<feature type="compositionally biased region" description="Basic and acidic residues" evidence="5">
    <location>
        <begin position="425"/>
        <end position="441"/>
    </location>
</feature>
<feature type="compositionally biased region" description="Low complexity" evidence="5">
    <location>
        <begin position="930"/>
        <end position="942"/>
    </location>
</feature>
<feature type="compositionally biased region" description="Basic and acidic residues" evidence="5">
    <location>
        <begin position="630"/>
        <end position="640"/>
    </location>
</feature>
<feature type="compositionally biased region" description="Polar residues" evidence="5">
    <location>
        <begin position="1068"/>
        <end position="1083"/>
    </location>
</feature>
<dbReference type="Pfam" id="PF10256">
    <property type="entry name" value="Erf4"/>
    <property type="match status" value="1"/>
</dbReference>
<evidence type="ECO:0000256" key="3">
    <source>
        <dbReference type="ARBA" id="ARBA00022989"/>
    </source>
</evidence>
<dbReference type="InterPro" id="IPR025256">
    <property type="entry name" value="TM7S3/TM198-like_dom"/>
</dbReference>
<feature type="transmembrane region" description="Helical" evidence="6">
    <location>
        <begin position="216"/>
        <end position="236"/>
    </location>
</feature>
<dbReference type="PANTHER" id="PTHR39469:SF1">
    <property type="entry name" value="DUF4203 DOMAIN-CONTAINING PROTEIN"/>
    <property type="match status" value="1"/>
</dbReference>
<dbReference type="OrthoDB" id="5377273at2759"/>
<dbReference type="Pfam" id="PF13886">
    <property type="entry name" value="TM7S3_TM198"/>
    <property type="match status" value="1"/>
</dbReference>
<evidence type="ECO:0000313" key="10">
    <source>
        <dbReference type="EMBL" id="OQE19529.1"/>
    </source>
</evidence>
<evidence type="ECO:0000256" key="2">
    <source>
        <dbReference type="ARBA" id="ARBA00022692"/>
    </source>
</evidence>
<feature type="compositionally biased region" description="Basic and acidic residues" evidence="5">
    <location>
        <begin position="464"/>
        <end position="484"/>
    </location>
</feature>
<feature type="domain" description="TM7S3/TM198-like" evidence="9">
    <location>
        <begin position="137"/>
        <end position="340"/>
    </location>
</feature>
<feature type="transmembrane region" description="Helical" evidence="6">
    <location>
        <begin position="132"/>
        <end position="150"/>
    </location>
</feature>
<dbReference type="STRING" id="303698.A0A1V6T0P2"/>
<feature type="compositionally biased region" description="Basic and acidic residues" evidence="5">
    <location>
        <begin position="753"/>
        <end position="789"/>
    </location>
</feature>
<evidence type="ECO:0000256" key="6">
    <source>
        <dbReference type="SAM" id="Phobius"/>
    </source>
</evidence>
<keyword evidence="2 6" id="KW-0812">Transmembrane</keyword>
<organism evidence="10 11">
    <name type="scientific">Penicillium steckii</name>
    <dbReference type="NCBI Taxonomy" id="303698"/>
    <lineage>
        <taxon>Eukaryota</taxon>
        <taxon>Fungi</taxon>
        <taxon>Dikarya</taxon>
        <taxon>Ascomycota</taxon>
        <taxon>Pezizomycotina</taxon>
        <taxon>Eurotiomycetes</taxon>
        <taxon>Eurotiomycetidae</taxon>
        <taxon>Eurotiales</taxon>
        <taxon>Aspergillaceae</taxon>
        <taxon>Penicillium</taxon>
    </lineage>
</organism>
<feature type="compositionally biased region" description="Basic and acidic residues" evidence="5">
    <location>
        <begin position="685"/>
        <end position="724"/>
    </location>
</feature>
<proteinExistence type="predicted"/>
<keyword evidence="4 6" id="KW-0472">Membrane</keyword>
<feature type="compositionally biased region" description="Basic and acidic residues" evidence="5">
    <location>
        <begin position="596"/>
        <end position="608"/>
    </location>
</feature>
<feature type="compositionally biased region" description="Low complexity" evidence="5">
    <location>
        <begin position="55"/>
        <end position="66"/>
    </location>
</feature>
<feature type="domain" description="Golgin subfamily A member 7/ERF4" evidence="8">
    <location>
        <begin position="1381"/>
        <end position="1497"/>
    </location>
</feature>
<feature type="compositionally biased region" description="Basic and acidic residues" evidence="5">
    <location>
        <begin position="351"/>
        <end position="386"/>
    </location>
</feature>
<evidence type="ECO:0000259" key="8">
    <source>
        <dbReference type="Pfam" id="PF10256"/>
    </source>
</evidence>
<feature type="transmembrane region" description="Helical" evidence="6">
    <location>
        <begin position="157"/>
        <end position="179"/>
    </location>
</feature>
<feature type="compositionally biased region" description="Low complexity" evidence="5">
    <location>
        <begin position="906"/>
        <end position="915"/>
    </location>
</feature>
<feature type="chain" id="PRO_5013229502" evidence="7">
    <location>
        <begin position="22"/>
        <end position="1526"/>
    </location>
</feature>
<feature type="region of interest" description="Disordered" evidence="5">
    <location>
        <begin position="351"/>
        <end position="798"/>
    </location>
</feature>
<evidence type="ECO:0000259" key="9">
    <source>
        <dbReference type="Pfam" id="PF13886"/>
    </source>
</evidence>
<feature type="signal peptide" evidence="7">
    <location>
        <begin position="1"/>
        <end position="21"/>
    </location>
</feature>
<evidence type="ECO:0000313" key="11">
    <source>
        <dbReference type="Proteomes" id="UP000191285"/>
    </source>
</evidence>
<dbReference type="PANTHER" id="PTHR39469">
    <property type="entry name" value="CHROMOSOME 1, WHOLE GENOME SHOTGUN SEQUENCE"/>
    <property type="match status" value="1"/>
</dbReference>
<reference evidence="11" key="1">
    <citation type="journal article" date="2017" name="Nat. Microbiol.">
        <title>Global analysis of biosynthetic gene clusters reveals vast potential of secondary metabolite production in Penicillium species.</title>
        <authorList>
            <person name="Nielsen J.C."/>
            <person name="Grijseels S."/>
            <person name="Prigent S."/>
            <person name="Ji B."/>
            <person name="Dainat J."/>
            <person name="Nielsen K.F."/>
            <person name="Frisvad J.C."/>
            <person name="Workman M."/>
            <person name="Nielsen J."/>
        </authorList>
    </citation>
    <scope>NUCLEOTIDE SEQUENCE [LARGE SCALE GENOMIC DNA]</scope>
    <source>
        <strain evidence="11">IBT 24891</strain>
    </source>
</reference>
<evidence type="ECO:0000256" key="1">
    <source>
        <dbReference type="ARBA" id="ARBA00004141"/>
    </source>
</evidence>
<dbReference type="InterPro" id="IPR019383">
    <property type="entry name" value="Golgin_A_7/ERF4"/>
</dbReference>
<feature type="compositionally biased region" description="Polar residues" evidence="5">
    <location>
        <begin position="582"/>
        <end position="595"/>
    </location>
</feature>
<gene>
    <name evidence="10" type="ORF">PENSTE_c015G00272</name>
</gene>
<feature type="compositionally biased region" description="Low complexity" evidence="5">
    <location>
        <begin position="1223"/>
        <end position="1235"/>
    </location>
</feature>
<dbReference type="EMBL" id="MLKD01000015">
    <property type="protein sequence ID" value="OQE19529.1"/>
    <property type="molecule type" value="Genomic_DNA"/>
</dbReference>
<keyword evidence="3 6" id="KW-1133">Transmembrane helix</keyword>
<feature type="compositionally biased region" description="Polar residues" evidence="5">
    <location>
        <begin position="1322"/>
        <end position="1344"/>
    </location>
</feature>
<dbReference type="Proteomes" id="UP000191285">
    <property type="component" value="Unassembled WGS sequence"/>
</dbReference>
<feature type="region of interest" description="Disordered" evidence="5">
    <location>
        <begin position="1219"/>
        <end position="1279"/>
    </location>
</feature>
<feature type="region of interest" description="Disordered" evidence="5">
    <location>
        <begin position="43"/>
        <end position="93"/>
    </location>
</feature>
<feature type="transmembrane region" description="Helical" evidence="6">
    <location>
        <begin position="325"/>
        <end position="343"/>
    </location>
</feature>
<feature type="compositionally biased region" description="Low complexity" evidence="5">
    <location>
        <begin position="1094"/>
        <end position="1105"/>
    </location>
</feature>
<dbReference type="GO" id="GO:0016020">
    <property type="term" value="C:membrane"/>
    <property type="evidence" value="ECO:0007669"/>
    <property type="project" value="UniProtKB-SubCell"/>
</dbReference>
<feature type="compositionally biased region" description="Polar residues" evidence="5">
    <location>
        <begin position="487"/>
        <end position="496"/>
    </location>
</feature>
<feature type="compositionally biased region" description="Polar residues" evidence="5">
    <location>
        <begin position="1124"/>
        <end position="1146"/>
    </location>
</feature>
<comment type="subcellular location">
    <subcellularLocation>
        <location evidence="1">Membrane</location>
        <topology evidence="1">Multi-pass membrane protein</topology>
    </subcellularLocation>
</comment>
<evidence type="ECO:0000256" key="5">
    <source>
        <dbReference type="SAM" id="MobiDB-lite"/>
    </source>
</evidence>
<keyword evidence="11" id="KW-1185">Reference proteome</keyword>
<feature type="compositionally biased region" description="Low complexity" evidence="5">
    <location>
        <begin position="1015"/>
        <end position="1025"/>
    </location>
</feature>
<keyword evidence="7" id="KW-0732">Signal</keyword>
<feature type="compositionally biased region" description="Low complexity" evidence="5">
    <location>
        <begin position="74"/>
        <end position="93"/>
    </location>
</feature>
<evidence type="ECO:0000256" key="4">
    <source>
        <dbReference type="ARBA" id="ARBA00023136"/>
    </source>
</evidence>
<protein>
    <submittedName>
        <fullName evidence="10">Uncharacterized protein</fullName>
    </submittedName>
</protein>
<feature type="compositionally biased region" description="Basic and acidic residues" evidence="5">
    <location>
        <begin position="1109"/>
        <end position="1120"/>
    </location>
</feature>